<evidence type="ECO:0000256" key="12">
    <source>
        <dbReference type="ARBA" id="ARBA00048366"/>
    </source>
</evidence>
<dbReference type="AlphaFoldDB" id="A0A1M6B841"/>
<feature type="binding site" evidence="14">
    <location>
        <position position="238"/>
    </location>
    <ligand>
        <name>ATP</name>
        <dbReference type="ChEBI" id="CHEBI:30616"/>
    </ligand>
</feature>
<dbReference type="GO" id="GO:0008033">
    <property type="term" value="P:tRNA processing"/>
    <property type="evidence" value="ECO:0007669"/>
    <property type="project" value="UniProtKB-KW"/>
</dbReference>
<dbReference type="GO" id="GO:0006450">
    <property type="term" value="P:regulation of translational fidelity"/>
    <property type="evidence" value="ECO:0007669"/>
    <property type="project" value="TreeGrafter"/>
</dbReference>
<evidence type="ECO:0000313" key="17">
    <source>
        <dbReference type="Proteomes" id="UP000184080"/>
    </source>
</evidence>
<dbReference type="Gene3D" id="3.90.870.10">
    <property type="entry name" value="DHBP synthase"/>
    <property type="match status" value="1"/>
</dbReference>
<evidence type="ECO:0000313" key="16">
    <source>
        <dbReference type="EMBL" id="SHI44885.1"/>
    </source>
</evidence>
<proteinExistence type="inferred from homology"/>
<feature type="binding site" evidence="14">
    <location>
        <position position="152"/>
    </location>
    <ligand>
        <name>ATP</name>
        <dbReference type="ChEBI" id="CHEBI:30616"/>
    </ligand>
</feature>
<protein>
    <recommendedName>
        <fullName evidence="4 13">Threonylcarbamoyl-AMP synthase</fullName>
        <shortName evidence="13">TC-AMP synthase</shortName>
        <ecNumber evidence="3 13">2.7.7.87</ecNumber>
    </recommendedName>
    <alternativeName>
        <fullName evidence="11 13">L-threonylcarbamoyladenylate synthase</fullName>
    </alternativeName>
</protein>
<dbReference type="InterPro" id="IPR005145">
    <property type="entry name" value="Sua5_C"/>
</dbReference>
<feature type="domain" description="YrdC-like" evidence="15">
    <location>
        <begin position="15"/>
        <end position="200"/>
    </location>
</feature>
<comment type="function">
    <text evidence="13">Required for the formation of a threonylcarbamoyl group on adenosine at position 37 (t(6)A37) in tRNAs that read codons beginning with adenine.</text>
</comment>
<dbReference type="GO" id="GO:0061710">
    <property type="term" value="F:L-threonylcarbamoyladenylate synthase"/>
    <property type="evidence" value="ECO:0007669"/>
    <property type="project" value="UniProtKB-EC"/>
</dbReference>
<dbReference type="SUPFAM" id="SSF55821">
    <property type="entry name" value="YrdC/RibB"/>
    <property type="match status" value="1"/>
</dbReference>
<feature type="binding site" evidence="14">
    <location>
        <position position="64"/>
    </location>
    <ligand>
        <name>ATP</name>
        <dbReference type="ChEBI" id="CHEBI:30616"/>
    </ligand>
</feature>
<evidence type="ECO:0000256" key="2">
    <source>
        <dbReference type="ARBA" id="ARBA00007663"/>
    </source>
</evidence>
<dbReference type="GO" id="GO:0003725">
    <property type="term" value="F:double-stranded RNA binding"/>
    <property type="evidence" value="ECO:0007669"/>
    <property type="project" value="UniProtKB-UniRule"/>
</dbReference>
<accession>A0A1M6B841</accession>
<feature type="binding site" evidence="14">
    <location>
        <position position="122"/>
    </location>
    <ligand>
        <name>L-threonine</name>
        <dbReference type="ChEBI" id="CHEBI:57926"/>
    </ligand>
</feature>
<evidence type="ECO:0000256" key="9">
    <source>
        <dbReference type="ARBA" id="ARBA00022741"/>
    </source>
</evidence>
<dbReference type="FunFam" id="3.40.50.11030:FF:000001">
    <property type="entry name" value="Threonylcarbamoyl-AMP synthase"/>
    <property type="match status" value="1"/>
</dbReference>
<evidence type="ECO:0000256" key="6">
    <source>
        <dbReference type="ARBA" id="ARBA00022679"/>
    </source>
</evidence>
<comment type="similarity">
    <text evidence="2 13">Belongs to the SUA5 family.</text>
</comment>
<feature type="binding site" evidence="14">
    <location>
        <position position="144"/>
    </location>
    <ligand>
        <name>ATP</name>
        <dbReference type="ChEBI" id="CHEBI:30616"/>
    </ligand>
</feature>
<evidence type="ECO:0000256" key="7">
    <source>
        <dbReference type="ARBA" id="ARBA00022694"/>
    </source>
</evidence>
<dbReference type="InterPro" id="IPR050156">
    <property type="entry name" value="TC-AMP_synthase_SUA5"/>
</dbReference>
<dbReference type="FunFam" id="3.90.870.10:FF:000009">
    <property type="entry name" value="Threonylcarbamoyl-AMP synthase, putative"/>
    <property type="match status" value="1"/>
</dbReference>
<evidence type="ECO:0000256" key="1">
    <source>
        <dbReference type="ARBA" id="ARBA00004496"/>
    </source>
</evidence>
<keyword evidence="6 13" id="KW-0808">Transferase</keyword>
<feature type="binding site" evidence="14">
    <location>
        <position position="69"/>
    </location>
    <ligand>
        <name>L-threonine</name>
        <dbReference type="ChEBI" id="CHEBI:57926"/>
    </ligand>
</feature>
<evidence type="ECO:0000256" key="3">
    <source>
        <dbReference type="ARBA" id="ARBA00012584"/>
    </source>
</evidence>
<evidence type="ECO:0000256" key="10">
    <source>
        <dbReference type="ARBA" id="ARBA00022840"/>
    </source>
</evidence>
<dbReference type="RefSeq" id="WP_073003778.1">
    <property type="nucleotide sequence ID" value="NZ_FQZO01000001.1"/>
</dbReference>
<feature type="binding site" evidence="14">
    <location>
        <position position="182"/>
    </location>
    <ligand>
        <name>L-threonine</name>
        <dbReference type="ChEBI" id="CHEBI:57926"/>
    </ligand>
</feature>
<comment type="subcellular location">
    <subcellularLocation>
        <location evidence="1 13">Cytoplasm</location>
    </subcellularLocation>
</comment>
<evidence type="ECO:0000256" key="8">
    <source>
        <dbReference type="ARBA" id="ARBA00022695"/>
    </source>
</evidence>
<evidence type="ECO:0000256" key="13">
    <source>
        <dbReference type="PIRNR" id="PIRNR004930"/>
    </source>
</evidence>
<dbReference type="InterPro" id="IPR038385">
    <property type="entry name" value="Sua5/YwlC_C"/>
</dbReference>
<keyword evidence="10 13" id="KW-0067">ATP-binding</keyword>
<evidence type="ECO:0000256" key="4">
    <source>
        <dbReference type="ARBA" id="ARBA00015492"/>
    </source>
</evidence>
<feature type="binding site" evidence="14">
    <location>
        <position position="118"/>
    </location>
    <ligand>
        <name>ATP</name>
        <dbReference type="ChEBI" id="CHEBI:30616"/>
    </ligand>
</feature>
<dbReference type="GO" id="GO:0005737">
    <property type="term" value="C:cytoplasm"/>
    <property type="evidence" value="ECO:0007669"/>
    <property type="project" value="UniProtKB-SubCell"/>
</dbReference>
<name>A0A1M6B841_9CLOT</name>
<dbReference type="PROSITE" id="PS51163">
    <property type="entry name" value="YRDC"/>
    <property type="match status" value="1"/>
</dbReference>
<gene>
    <name evidence="16" type="ORF">SAMN05444401_0662</name>
</gene>
<feature type="binding site" evidence="14">
    <location>
        <position position="142"/>
    </location>
    <ligand>
        <name>L-threonine</name>
        <dbReference type="ChEBI" id="CHEBI:57926"/>
    </ligand>
</feature>
<feature type="binding site" evidence="14">
    <location>
        <position position="37"/>
    </location>
    <ligand>
        <name>L-threonine</name>
        <dbReference type="ChEBI" id="CHEBI:57926"/>
    </ligand>
</feature>
<keyword evidence="9 13" id="KW-0547">Nucleotide-binding</keyword>
<dbReference type="Proteomes" id="UP000184080">
    <property type="component" value="Unassembled WGS sequence"/>
</dbReference>
<feature type="binding site" evidence="14">
    <location>
        <position position="196"/>
    </location>
    <ligand>
        <name>ATP</name>
        <dbReference type="ChEBI" id="CHEBI:30616"/>
    </ligand>
</feature>
<dbReference type="Gene3D" id="3.40.50.11030">
    <property type="entry name" value="Threonylcarbamoyl-AMP synthase, C-terminal domain"/>
    <property type="match status" value="1"/>
</dbReference>
<evidence type="ECO:0000256" key="14">
    <source>
        <dbReference type="PIRSR" id="PIRSR004930-1"/>
    </source>
</evidence>
<sequence>MDTKVAIIKEDNINYEAINEAAKVIKKGGLVAFPTETVYGLGANALDEVSVKKIFEAKGRPQDNPLIIHVADKDINKYAKEVPDIAKRLIDEFWPGPLTVILKKSDIVPSVTSAGLDTIGIRMPYTKIALELIKASGVPIAAPSANISGRPSPTDVQRCIEDLNGRVDYILGGEESRVGLESTIVDCSVNPPCILRPGAITLEMLRSINDSIYIDAAIMNKPKEDLKPKAPGMKYRHYAPKAKLKIIQGDFQKTIEKINEMVLNYIDENLKVGIMATDESLPYYKVGEVISLGSRANLQEIAKNLFETLRTFDDKNVDIILSESFIREGLGIAIMNRLTKAAGFDIIKID</sequence>
<organism evidence="16 17">
    <name type="scientific">Clostridium amylolyticum</name>
    <dbReference type="NCBI Taxonomy" id="1121298"/>
    <lineage>
        <taxon>Bacteria</taxon>
        <taxon>Bacillati</taxon>
        <taxon>Bacillota</taxon>
        <taxon>Clostridia</taxon>
        <taxon>Eubacteriales</taxon>
        <taxon>Clostridiaceae</taxon>
        <taxon>Clostridium</taxon>
    </lineage>
</organism>
<dbReference type="STRING" id="1121298.SAMN05444401_0662"/>
<dbReference type="InterPro" id="IPR010923">
    <property type="entry name" value="T(6)A37_SUA5"/>
</dbReference>
<evidence type="ECO:0000256" key="5">
    <source>
        <dbReference type="ARBA" id="ARBA00022490"/>
    </source>
</evidence>
<dbReference type="InterPro" id="IPR006070">
    <property type="entry name" value="Sua5-like_dom"/>
</dbReference>
<dbReference type="EC" id="2.7.7.87" evidence="3 13"/>
<evidence type="ECO:0000259" key="15">
    <source>
        <dbReference type="PROSITE" id="PS51163"/>
    </source>
</evidence>
<dbReference type="InterPro" id="IPR017945">
    <property type="entry name" value="DHBP_synth_RibB-like_a/b_dom"/>
</dbReference>
<keyword evidence="5 13" id="KW-0963">Cytoplasm</keyword>
<keyword evidence="17" id="KW-1185">Reference proteome</keyword>
<keyword evidence="7 13" id="KW-0819">tRNA processing</keyword>
<dbReference type="Pfam" id="PF01300">
    <property type="entry name" value="Sua5_yciO_yrdC"/>
    <property type="match status" value="1"/>
</dbReference>
<keyword evidence="8 13" id="KW-0548">Nucleotidyltransferase</keyword>
<dbReference type="NCBIfam" id="TIGR00057">
    <property type="entry name" value="L-threonylcarbamoyladenylate synthase"/>
    <property type="match status" value="1"/>
</dbReference>
<comment type="catalytic activity">
    <reaction evidence="12 13">
        <text>L-threonine + hydrogencarbonate + ATP = L-threonylcarbamoyladenylate + diphosphate + H2O</text>
        <dbReference type="Rhea" id="RHEA:36407"/>
        <dbReference type="ChEBI" id="CHEBI:15377"/>
        <dbReference type="ChEBI" id="CHEBI:17544"/>
        <dbReference type="ChEBI" id="CHEBI:30616"/>
        <dbReference type="ChEBI" id="CHEBI:33019"/>
        <dbReference type="ChEBI" id="CHEBI:57926"/>
        <dbReference type="ChEBI" id="CHEBI:73682"/>
        <dbReference type="EC" id="2.7.7.87"/>
    </reaction>
</comment>
<evidence type="ECO:0000256" key="11">
    <source>
        <dbReference type="ARBA" id="ARBA00029774"/>
    </source>
</evidence>
<dbReference type="OrthoDB" id="9814580at2"/>
<dbReference type="EMBL" id="FQZO01000001">
    <property type="protein sequence ID" value="SHI44885.1"/>
    <property type="molecule type" value="Genomic_DNA"/>
</dbReference>
<reference evidence="16 17" key="1">
    <citation type="submission" date="2016-11" db="EMBL/GenBank/DDBJ databases">
        <authorList>
            <person name="Jaros S."/>
            <person name="Januszkiewicz K."/>
            <person name="Wedrychowicz H."/>
        </authorList>
    </citation>
    <scope>NUCLEOTIDE SEQUENCE [LARGE SCALE GENOMIC DNA]</scope>
    <source>
        <strain evidence="16 17">DSM 21864</strain>
    </source>
</reference>
<dbReference type="PIRSF" id="PIRSF004930">
    <property type="entry name" value="Tln_factor_SUA5"/>
    <property type="match status" value="1"/>
</dbReference>
<feature type="binding site" evidence="14">
    <location>
        <position position="60"/>
    </location>
    <ligand>
        <name>ATP</name>
        <dbReference type="ChEBI" id="CHEBI:30616"/>
    </ligand>
</feature>
<dbReference type="PANTHER" id="PTHR17490:SF16">
    <property type="entry name" value="THREONYLCARBAMOYL-AMP SYNTHASE"/>
    <property type="match status" value="1"/>
</dbReference>
<dbReference type="GO" id="GO:0000049">
    <property type="term" value="F:tRNA binding"/>
    <property type="evidence" value="ECO:0007669"/>
    <property type="project" value="TreeGrafter"/>
</dbReference>
<dbReference type="PANTHER" id="PTHR17490">
    <property type="entry name" value="SUA5"/>
    <property type="match status" value="1"/>
</dbReference>
<dbReference type="Pfam" id="PF03481">
    <property type="entry name" value="Sua5_C"/>
    <property type="match status" value="1"/>
</dbReference>
<dbReference type="GO" id="GO:0005524">
    <property type="term" value="F:ATP binding"/>
    <property type="evidence" value="ECO:0007669"/>
    <property type="project" value="UniProtKB-UniRule"/>
</dbReference>